<sequence>MQDEVNEKTIALCVQCGRMTAGVLKAAMRKYLNGAERHKQKKVQRRQAVKNGRAQERSRAKERRKLEKKQPHGKQTMKQLMAKGAQLTNILITDDNIKSFDRVARKYGIDYSLKRDSSISPPKYMVFFKAKDVDVMTAAFKEYTGITLKKSKKPSVRKKLQKAMQRLAKHRERVKTRQKDRGQER</sequence>
<gene>
    <name evidence="2" type="ORF">H6A13_09015</name>
</gene>
<comment type="caution">
    <text evidence="2">The sequence shown here is derived from an EMBL/GenBank/DDBJ whole genome shotgun (WGS) entry which is preliminary data.</text>
</comment>
<feature type="compositionally biased region" description="Basic residues" evidence="1">
    <location>
        <begin position="38"/>
        <end position="48"/>
    </location>
</feature>
<reference evidence="2" key="2">
    <citation type="journal article" date="2021" name="Sci. Rep.">
        <title>The distribution of antibiotic resistance genes in chicken gut microbiota commensals.</title>
        <authorList>
            <person name="Juricova H."/>
            <person name="Matiasovicova J."/>
            <person name="Kubasova T."/>
            <person name="Cejkova D."/>
            <person name="Rychlik I."/>
        </authorList>
    </citation>
    <scope>NUCLEOTIDE SEQUENCE</scope>
    <source>
        <strain evidence="2">An420c</strain>
    </source>
</reference>
<evidence type="ECO:0000313" key="3">
    <source>
        <dbReference type="Proteomes" id="UP000713880"/>
    </source>
</evidence>
<organism evidence="2 3">
    <name type="scientific">Mordavella massiliensis</name>
    <dbReference type="NCBI Taxonomy" id="1871024"/>
    <lineage>
        <taxon>Bacteria</taxon>
        <taxon>Bacillati</taxon>
        <taxon>Bacillota</taxon>
        <taxon>Clostridia</taxon>
        <taxon>Eubacteriales</taxon>
        <taxon>Clostridiaceae</taxon>
        <taxon>Mordavella</taxon>
    </lineage>
</organism>
<dbReference type="RefSeq" id="WP_204909265.1">
    <property type="nucleotide sequence ID" value="NZ_JACJLV010000028.1"/>
</dbReference>
<keyword evidence="3" id="KW-1185">Reference proteome</keyword>
<feature type="region of interest" description="Disordered" evidence="1">
    <location>
        <begin position="36"/>
        <end position="76"/>
    </location>
</feature>
<dbReference type="Proteomes" id="UP000713880">
    <property type="component" value="Unassembled WGS sequence"/>
</dbReference>
<protein>
    <submittedName>
        <fullName evidence="2">PcfB family protein</fullName>
    </submittedName>
</protein>
<dbReference type="AlphaFoldDB" id="A0A939BCA7"/>
<reference evidence="2" key="1">
    <citation type="submission" date="2020-08" db="EMBL/GenBank/DDBJ databases">
        <authorList>
            <person name="Cejkova D."/>
            <person name="Kubasova T."/>
            <person name="Jahodarova E."/>
            <person name="Rychlik I."/>
        </authorList>
    </citation>
    <scope>NUCLEOTIDE SEQUENCE</scope>
    <source>
        <strain evidence="2">An420c</strain>
    </source>
</reference>
<evidence type="ECO:0000256" key="1">
    <source>
        <dbReference type="SAM" id="MobiDB-lite"/>
    </source>
</evidence>
<dbReference type="Pfam" id="PF12687">
    <property type="entry name" value="DUF3801"/>
    <property type="match status" value="1"/>
</dbReference>
<proteinExistence type="predicted"/>
<evidence type="ECO:0000313" key="2">
    <source>
        <dbReference type="EMBL" id="MBM6827230.1"/>
    </source>
</evidence>
<name>A0A939BCA7_9CLOT</name>
<dbReference type="InterPro" id="IPR024234">
    <property type="entry name" value="DUF3801"/>
</dbReference>
<accession>A0A939BCA7</accession>
<feature type="compositionally biased region" description="Basic and acidic residues" evidence="1">
    <location>
        <begin position="53"/>
        <end position="70"/>
    </location>
</feature>
<dbReference type="EMBL" id="JACJLV010000028">
    <property type="protein sequence ID" value="MBM6827230.1"/>
    <property type="molecule type" value="Genomic_DNA"/>
</dbReference>